<dbReference type="Pfam" id="PF05291">
    <property type="entry name" value="Bystin"/>
    <property type="match status" value="1"/>
</dbReference>
<dbReference type="InterPro" id="IPR007955">
    <property type="entry name" value="Bystin"/>
</dbReference>
<reference evidence="2 3" key="1">
    <citation type="submission" date="2013-11" db="EMBL/GenBank/DDBJ databases">
        <title>Genome sequencing of Stegodyphus mimosarum.</title>
        <authorList>
            <person name="Bechsgaard J."/>
        </authorList>
    </citation>
    <scope>NUCLEOTIDE SEQUENCE [LARGE SCALE GENOMIC DNA]</scope>
</reference>
<protein>
    <submittedName>
        <fullName evidence="2">Bystin</fullName>
    </submittedName>
</protein>
<dbReference type="GO" id="GO:0005730">
    <property type="term" value="C:nucleolus"/>
    <property type="evidence" value="ECO:0007669"/>
    <property type="project" value="TreeGrafter"/>
</dbReference>
<evidence type="ECO:0000313" key="3">
    <source>
        <dbReference type="Proteomes" id="UP000054359"/>
    </source>
</evidence>
<dbReference type="STRING" id="407821.A0A087U8K7"/>
<name>A0A087U8K7_STEMI</name>
<dbReference type="AlphaFoldDB" id="A0A087U8K7"/>
<proteinExistence type="inferred from homology"/>
<gene>
    <name evidence="2" type="ORF">X975_18109</name>
</gene>
<accession>A0A087U8K7</accession>
<dbReference type="GO" id="GO:0030688">
    <property type="term" value="C:preribosome, small subunit precursor"/>
    <property type="evidence" value="ECO:0007669"/>
    <property type="project" value="TreeGrafter"/>
</dbReference>
<dbReference type="PANTHER" id="PTHR12821">
    <property type="entry name" value="BYSTIN"/>
    <property type="match status" value="1"/>
</dbReference>
<dbReference type="EMBL" id="KK118723">
    <property type="protein sequence ID" value="KFM73696.1"/>
    <property type="molecule type" value="Genomic_DNA"/>
</dbReference>
<dbReference type="GO" id="GO:0005737">
    <property type="term" value="C:cytoplasm"/>
    <property type="evidence" value="ECO:0007669"/>
    <property type="project" value="TreeGrafter"/>
</dbReference>
<feature type="non-terminal residue" evidence="2">
    <location>
        <position position="96"/>
    </location>
</feature>
<dbReference type="PANTHER" id="PTHR12821:SF0">
    <property type="entry name" value="BYSTIN"/>
    <property type="match status" value="1"/>
</dbReference>
<comment type="similarity">
    <text evidence="1">Belongs to the bystin family.</text>
</comment>
<dbReference type="OrthoDB" id="2192561at2759"/>
<sequence>MDYNGANSIFMRILLEKKYALPFRVVDSVVAHFLRFVDDKRELPLLWHQCLLTFAQIYKNDISAEQQNGLLHLLTIHHHPHVTPEIRRELQSSSYR</sequence>
<evidence type="ECO:0000256" key="1">
    <source>
        <dbReference type="ARBA" id="ARBA00007114"/>
    </source>
</evidence>
<dbReference type="GO" id="GO:0030515">
    <property type="term" value="F:snoRNA binding"/>
    <property type="evidence" value="ECO:0007669"/>
    <property type="project" value="TreeGrafter"/>
</dbReference>
<dbReference type="GO" id="GO:0006364">
    <property type="term" value="P:rRNA processing"/>
    <property type="evidence" value="ECO:0007669"/>
    <property type="project" value="TreeGrafter"/>
</dbReference>
<organism evidence="2 3">
    <name type="scientific">Stegodyphus mimosarum</name>
    <name type="common">African social velvet spider</name>
    <dbReference type="NCBI Taxonomy" id="407821"/>
    <lineage>
        <taxon>Eukaryota</taxon>
        <taxon>Metazoa</taxon>
        <taxon>Ecdysozoa</taxon>
        <taxon>Arthropoda</taxon>
        <taxon>Chelicerata</taxon>
        <taxon>Arachnida</taxon>
        <taxon>Araneae</taxon>
        <taxon>Araneomorphae</taxon>
        <taxon>Entelegynae</taxon>
        <taxon>Eresoidea</taxon>
        <taxon>Eresidae</taxon>
        <taxon>Stegodyphus</taxon>
    </lineage>
</organism>
<dbReference type="Proteomes" id="UP000054359">
    <property type="component" value="Unassembled WGS sequence"/>
</dbReference>
<keyword evidence="3" id="KW-1185">Reference proteome</keyword>
<evidence type="ECO:0000313" key="2">
    <source>
        <dbReference type="EMBL" id="KFM73696.1"/>
    </source>
</evidence>